<protein>
    <submittedName>
        <fullName evidence="1">Uncharacterized protein</fullName>
    </submittedName>
</protein>
<dbReference type="STRING" id="1499967.U27_06613"/>
<dbReference type="AlphaFoldDB" id="A0A081C4X3"/>
<dbReference type="Proteomes" id="UP000030661">
    <property type="component" value="Unassembled WGS sequence"/>
</dbReference>
<dbReference type="EMBL" id="DF820470">
    <property type="protein sequence ID" value="GAK59628.1"/>
    <property type="molecule type" value="Genomic_DNA"/>
</dbReference>
<proteinExistence type="predicted"/>
<organism evidence="1 2">
    <name type="scientific">Vecturithrix granuli</name>
    <dbReference type="NCBI Taxonomy" id="1499967"/>
    <lineage>
        <taxon>Bacteria</taxon>
        <taxon>Candidatus Moduliflexota</taxon>
        <taxon>Candidatus Vecturitrichia</taxon>
        <taxon>Candidatus Vecturitrichales</taxon>
        <taxon>Candidatus Vecturitrichaceae</taxon>
        <taxon>Candidatus Vecturithrix</taxon>
    </lineage>
</organism>
<sequence length="45" mass="5417">MFGDALIFFDYAVKKKGSLGAVTYRYPQQKKERYENAYRHDVQQR</sequence>
<dbReference type="HOGENOM" id="CLU_3196500_0_0_0"/>
<keyword evidence="2" id="KW-1185">Reference proteome</keyword>
<evidence type="ECO:0000313" key="2">
    <source>
        <dbReference type="Proteomes" id="UP000030661"/>
    </source>
</evidence>
<evidence type="ECO:0000313" key="1">
    <source>
        <dbReference type="EMBL" id="GAK59628.1"/>
    </source>
</evidence>
<gene>
    <name evidence="1" type="ORF">U27_06613</name>
</gene>
<name>A0A081C4X3_VECG1</name>
<accession>A0A081C4X3</accession>
<reference evidence="1 2" key="1">
    <citation type="journal article" date="2015" name="PeerJ">
        <title>First genomic representation of candidate bacterial phylum KSB3 points to enhanced environmental sensing as a trigger of wastewater bulking.</title>
        <authorList>
            <person name="Sekiguchi Y."/>
            <person name="Ohashi A."/>
            <person name="Parks D.H."/>
            <person name="Yamauchi T."/>
            <person name="Tyson G.W."/>
            <person name="Hugenholtz P."/>
        </authorList>
    </citation>
    <scope>NUCLEOTIDE SEQUENCE [LARGE SCALE GENOMIC DNA]</scope>
</reference>